<dbReference type="SUPFAM" id="SSF52091">
    <property type="entry name" value="SpoIIaa-like"/>
    <property type="match status" value="1"/>
</dbReference>
<dbReference type="GO" id="GO:0016020">
    <property type="term" value="C:membrane"/>
    <property type="evidence" value="ECO:0007669"/>
    <property type="project" value="UniProtKB-SubCell"/>
</dbReference>
<evidence type="ECO:0000256" key="3">
    <source>
        <dbReference type="ARBA" id="ARBA00022989"/>
    </source>
</evidence>
<protein>
    <submittedName>
        <fullName evidence="7">STAS domain-containing protein</fullName>
    </submittedName>
</protein>
<organism evidence="7 8">
    <name type="scientific">Variimorphobacter saccharofermentans</name>
    <dbReference type="NCBI Taxonomy" id="2755051"/>
    <lineage>
        <taxon>Bacteria</taxon>
        <taxon>Bacillati</taxon>
        <taxon>Bacillota</taxon>
        <taxon>Clostridia</taxon>
        <taxon>Lachnospirales</taxon>
        <taxon>Lachnospiraceae</taxon>
        <taxon>Variimorphobacter</taxon>
    </lineage>
</organism>
<feature type="transmembrane region" description="Helical" evidence="5">
    <location>
        <begin position="95"/>
        <end position="115"/>
    </location>
</feature>
<feature type="transmembrane region" description="Helical" evidence="5">
    <location>
        <begin position="51"/>
        <end position="68"/>
    </location>
</feature>
<feature type="transmembrane region" description="Helical" evidence="5">
    <location>
        <begin position="251"/>
        <end position="273"/>
    </location>
</feature>
<dbReference type="InterPro" id="IPR011547">
    <property type="entry name" value="SLC26A/SulP_dom"/>
</dbReference>
<proteinExistence type="predicted"/>
<dbReference type="Pfam" id="PF00916">
    <property type="entry name" value="Sulfate_transp"/>
    <property type="match status" value="1"/>
</dbReference>
<accession>A0A839K3T1</accession>
<dbReference type="Proteomes" id="UP000574276">
    <property type="component" value="Unassembled WGS sequence"/>
</dbReference>
<dbReference type="Pfam" id="PF01740">
    <property type="entry name" value="STAS"/>
    <property type="match status" value="1"/>
</dbReference>
<keyword evidence="8" id="KW-1185">Reference proteome</keyword>
<keyword evidence="3 5" id="KW-1133">Transmembrane helix</keyword>
<evidence type="ECO:0000256" key="2">
    <source>
        <dbReference type="ARBA" id="ARBA00022692"/>
    </source>
</evidence>
<evidence type="ECO:0000313" key="7">
    <source>
        <dbReference type="EMBL" id="MBB2184038.1"/>
    </source>
</evidence>
<dbReference type="PROSITE" id="PS50801">
    <property type="entry name" value="STAS"/>
    <property type="match status" value="1"/>
</dbReference>
<dbReference type="PANTHER" id="PTHR11814">
    <property type="entry name" value="SULFATE TRANSPORTER"/>
    <property type="match status" value="1"/>
</dbReference>
<evidence type="ECO:0000256" key="4">
    <source>
        <dbReference type="ARBA" id="ARBA00023136"/>
    </source>
</evidence>
<dbReference type="Gene3D" id="3.30.750.24">
    <property type="entry name" value="STAS domain"/>
    <property type="match status" value="1"/>
</dbReference>
<evidence type="ECO:0000256" key="1">
    <source>
        <dbReference type="ARBA" id="ARBA00004141"/>
    </source>
</evidence>
<dbReference type="AlphaFoldDB" id="A0A839K3T1"/>
<feature type="transmembrane region" description="Helical" evidence="5">
    <location>
        <begin position="122"/>
        <end position="143"/>
    </location>
</feature>
<evidence type="ECO:0000256" key="5">
    <source>
        <dbReference type="SAM" id="Phobius"/>
    </source>
</evidence>
<comment type="subcellular location">
    <subcellularLocation>
        <location evidence="1">Membrane</location>
        <topology evidence="1">Multi-pass membrane protein</topology>
    </subcellularLocation>
</comment>
<feature type="transmembrane region" description="Helical" evidence="5">
    <location>
        <begin position="172"/>
        <end position="190"/>
    </location>
</feature>
<evidence type="ECO:0000313" key="8">
    <source>
        <dbReference type="Proteomes" id="UP000574276"/>
    </source>
</evidence>
<dbReference type="InterPro" id="IPR002645">
    <property type="entry name" value="STAS_dom"/>
</dbReference>
<feature type="domain" description="STAS" evidence="6">
    <location>
        <begin position="449"/>
        <end position="548"/>
    </location>
</feature>
<feature type="transmembrane region" description="Helical" evidence="5">
    <location>
        <begin position="328"/>
        <end position="358"/>
    </location>
</feature>
<comment type="caution">
    <text evidence="7">The sequence shown here is derived from an EMBL/GenBank/DDBJ whole genome shotgun (WGS) entry which is preliminary data.</text>
</comment>
<dbReference type="RefSeq" id="WP_228353636.1">
    <property type="nucleotide sequence ID" value="NZ_JACEGA010000001.1"/>
</dbReference>
<keyword evidence="2 5" id="KW-0812">Transmembrane</keyword>
<dbReference type="InterPro" id="IPR001902">
    <property type="entry name" value="SLC26A/SulP_fam"/>
</dbReference>
<evidence type="ECO:0000259" key="6">
    <source>
        <dbReference type="PROSITE" id="PS50801"/>
    </source>
</evidence>
<feature type="transmembrane region" description="Helical" evidence="5">
    <location>
        <begin position="21"/>
        <end position="45"/>
    </location>
</feature>
<sequence length="560" mass="60471">MEKLKPKLFSVMKTYTKEQCMKDIVAGIIVAIIALPLSIALALASGVTPERGLYTAIVAGFVISFLGGSRVQIAGPTAAFATIVAGIVAKNGIDGLAVATLMAGVLLIVMGLCKFGKLLRFIPYTITTGFTLGIAVTIFIGQIKDFLGLTIETKPVETLEKLLACGENITTINVQALLIGTISLAILILWPKINNKIPGSLIAVVVASAIVKLGNLEVDTIGSLYEISSKAPQFHIPEVNLSTIRTLFPDALTIAVLAGVESLLSCVVADGMIGNTKHRSNMELVAQGAGNIFSSLFGGIPATGAIARTAANVKNGGRTPIAGMVHAVTLLLILVVLMPYAALIPMPTIAAILFMVAYNMSEWKQFAELLKVSPKSDILVLVATFVLTVAFDLVVAIEVGILMAAILFMKRMSDVSDVQSWKYIDEEELEEDLSDPGNIRLRRVPKHTLVYEINGPMFFGATDKFMKISLEDSRIRVIILRMRSVPAMDVNALHSLSTVIKACKKRHITVLLSHVQEQPLHMMQKAGFDKKIGEENFCENIDKALERAEFLLKVPMKQMT</sequence>
<feature type="transmembrane region" description="Helical" evidence="5">
    <location>
        <begin position="378"/>
        <end position="408"/>
    </location>
</feature>
<dbReference type="GO" id="GO:0055085">
    <property type="term" value="P:transmembrane transport"/>
    <property type="evidence" value="ECO:0007669"/>
    <property type="project" value="InterPro"/>
</dbReference>
<keyword evidence="4 5" id="KW-0472">Membrane</keyword>
<dbReference type="CDD" id="cd07042">
    <property type="entry name" value="STAS_SulP_like_sulfate_transporter"/>
    <property type="match status" value="1"/>
</dbReference>
<dbReference type="EMBL" id="JACEGA010000001">
    <property type="protein sequence ID" value="MBB2184038.1"/>
    <property type="molecule type" value="Genomic_DNA"/>
</dbReference>
<dbReference type="InterPro" id="IPR036513">
    <property type="entry name" value="STAS_dom_sf"/>
</dbReference>
<reference evidence="7 8" key="1">
    <citation type="submission" date="2020-07" db="EMBL/GenBank/DDBJ databases">
        <title>Characterization and genome sequencing of isolate MD1, a novel member within the family Lachnospiraceae.</title>
        <authorList>
            <person name="Rettenmaier R."/>
            <person name="Di Bello L."/>
            <person name="Zinser C."/>
            <person name="Scheitz K."/>
            <person name="Liebl W."/>
            <person name="Zverlov V."/>
        </authorList>
    </citation>
    <scope>NUCLEOTIDE SEQUENCE [LARGE SCALE GENOMIC DNA]</scope>
    <source>
        <strain evidence="7 8">MD1</strain>
    </source>
</reference>
<gene>
    <name evidence="7" type="ORF">H0486_14250</name>
</gene>
<name>A0A839K3T1_9FIRM</name>